<dbReference type="EMBL" id="JALJEJ010000006">
    <property type="protein sequence ID" value="MCJ8210711.1"/>
    <property type="molecule type" value="Genomic_DNA"/>
</dbReference>
<feature type="transmembrane region" description="Helical" evidence="1">
    <location>
        <begin position="12"/>
        <end position="32"/>
    </location>
</feature>
<dbReference type="AlphaFoldDB" id="A0A9X1X535"/>
<evidence type="ECO:0008006" key="4">
    <source>
        <dbReference type="Google" id="ProtNLM"/>
    </source>
</evidence>
<reference evidence="2" key="1">
    <citation type="submission" date="2022-04" db="EMBL/GenBank/DDBJ databases">
        <title>Mucilaginibacter sp. RS28 isolated from freshwater.</title>
        <authorList>
            <person name="Ko S.-R."/>
        </authorList>
    </citation>
    <scope>NUCLEOTIDE SEQUENCE</scope>
    <source>
        <strain evidence="2">RS28</strain>
    </source>
</reference>
<comment type="caution">
    <text evidence="2">The sequence shown here is derived from an EMBL/GenBank/DDBJ whole genome shotgun (WGS) entry which is preliminary data.</text>
</comment>
<keyword evidence="1" id="KW-0812">Transmembrane</keyword>
<dbReference type="Proteomes" id="UP001139450">
    <property type="component" value="Unassembled WGS sequence"/>
</dbReference>
<keyword evidence="1" id="KW-0472">Membrane</keyword>
<evidence type="ECO:0000313" key="2">
    <source>
        <dbReference type="EMBL" id="MCJ8210711.1"/>
    </source>
</evidence>
<evidence type="ECO:0000256" key="1">
    <source>
        <dbReference type="SAM" id="Phobius"/>
    </source>
</evidence>
<organism evidence="2 3">
    <name type="scientific">Mucilaginibacter straminoryzae</name>
    <dbReference type="NCBI Taxonomy" id="2932774"/>
    <lineage>
        <taxon>Bacteria</taxon>
        <taxon>Pseudomonadati</taxon>
        <taxon>Bacteroidota</taxon>
        <taxon>Sphingobacteriia</taxon>
        <taxon>Sphingobacteriales</taxon>
        <taxon>Sphingobacteriaceae</taxon>
        <taxon>Mucilaginibacter</taxon>
    </lineage>
</organism>
<proteinExistence type="predicted"/>
<gene>
    <name evidence="2" type="ORF">MUY27_13420</name>
</gene>
<sequence>MNKFKAIHIFRIGLGINMLMHGIVRIPNLPAFVAKSGAAFGSTILPPALTNAFLYVLPFLEALTGLLILLGGRLSRLGYITGGLIISVLIFGTTLLQDWGLAGQQVVYIIAFALALYLHDQQETSSLS</sequence>
<keyword evidence="1" id="KW-1133">Transmembrane helix</keyword>
<feature type="transmembrane region" description="Helical" evidence="1">
    <location>
        <begin position="52"/>
        <end position="70"/>
    </location>
</feature>
<accession>A0A9X1X535</accession>
<protein>
    <recommendedName>
        <fullName evidence="4">Thiosulfate dehydrogenase [quinone] large subunit</fullName>
    </recommendedName>
</protein>
<keyword evidence="3" id="KW-1185">Reference proteome</keyword>
<dbReference type="RefSeq" id="WP_245130550.1">
    <property type="nucleotide sequence ID" value="NZ_JALJEJ010000006.1"/>
</dbReference>
<feature type="transmembrane region" description="Helical" evidence="1">
    <location>
        <begin position="102"/>
        <end position="119"/>
    </location>
</feature>
<name>A0A9X1X535_9SPHI</name>
<feature type="transmembrane region" description="Helical" evidence="1">
    <location>
        <begin position="77"/>
        <end position="96"/>
    </location>
</feature>
<evidence type="ECO:0000313" key="3">
    <source>
        <dbReference type="Proteomes" id="UP001139450"/>
    </source>
</evidence>